<protein>
    <submittedName>
        <fullName evidence="1">Mlr6918 protein</fullName>
    </submittedName>
</protein>
<dbReference type="RefSeq" id="WP_087133159.1">
    <property type="nucleotide sequence ID" value="NZ_FUKO01000049.1"/>
</dbReference>
<dbReference type="InterPro" id="IPR036390">
    <property type="entry name" value="WH_DNA-bd_sf"/>
</dbReference>
<dbReference type="EMBL" id="FUKO01000049">
    <property type="protein sequence ID" value="SJN47203.1"/>
    <property type="molecule type" value="Genomic_DNA"/>
</dbReference>
<evidence type="ECO:0000313" key="1">
    <source>
        <dbReference type="EMBL" id="SJN47203.1"/>
    </source>
</evidence>
<gene>
    <name evidence="1" type="ORF">FM104_15820</name>
</gene>
<dbReference type="Gene3D" id="1.10.10.10">
    <property type="entry name" value="Winged helix-like DNA-binding domain superfamily/Winged helix DNA-binding domain"/>
    <property type="match status" value="1"/>
</dbReference>
<dbReference type="InterPro" id="IPR036388">
    <property type="entry name" value="WH-like_DNA-bd_sf"/>
</dbReference>
<dbReference type="OrthoDB" id="121143at2"/>
<name>A0A1R4KSZ2_9MICO</name>
<dbReference type="AlphaFoldDB" id="A0A1R4KSZ2"/>
<reference evidence="1 2" key="1">
    <citation type="submission" date="2017-02" db="EMBL/GenBank/DDBJ databases">
        <authorList>
            <person name="Peterson S.W."/>
        </authorList>
    </citation>
    <scope>NUCLEOTIDE SEQUENCE [LARGE SCALE GENOMIC DNA]</scope>
    <source>
        <strain evidence="1 2">B Mb 05.01</strain>
    </source>
</reference>
<keyword evidence="2" id="KW-1185">Reference proteome</keyword>
<proteinExistence type="predicted"/>
<organism evidence="1 2">
    <name type="scientific">Microbacterium esteraromaticum</name>
    <dbReference type="NCBI Taxonomy" id="57043"/>
    <lineage>
        <taxon>Bacteria</taxon>
        <taxon>Bacillati</taxon>
        <taxon>Actinomycetota</taxon>
        <taxon>Actinomycetes</taxon>
        <taxon>Micrococcales</taxon>
        <taxon>Microbacteriaceae</taxon>
        <taxon>Microbacterium</taxon>
    </lineage>
</organism>
<sequence>MILTERIAHAVAAGKVTVAYRRWKQPRVKPGTEFRTVAGLVRVETIKPVAPAGLSDADARQAGYATLDDLTATFRSRDHDPVFRIGLSWVAADVRDELAAHPNLTAEDITGIDALLDRLDARTPWARTTLARIQLKPGITAGALTDGLTVGKESLKRRIRTLKEHGLTRSLRVGYELSERGHAYLRATDQQ</sequence>
<accession>A0A1R4KSZ2</accession>
<evidence type="ECO:0000313" key="2">
    <source>
        <dbReference type="Proteomes" id="UP000196320"/>
    </source>
</evidence>
<dbReference type="SUPFAM" id="SSF46785">
    <property type="entry name" value="Winged helix' DNA-binding domain"/>
    <property type="match status" value="1"/>
</dbReference>
<dbReference type="Proteomes" id="UP000196320">
    <property type="component" value="Unassembled WGS sequence"/>
</dbReference>